<dbReference type="InterPro" id="IPR025944">
    <property type="entry name" value="Sigma_54_int_dom_CS"/>
</dbReference>
<dbReference type="PROSITE" id="PS00676">
    <property type="entry name" value="SIGMA54_INTERACT_2"/>
    <property type="match status" value="1"/>
</dbReference>
<dbReference type="GO" id="GO:0005524">
    <property type="term" value="F:ATP binding"/>
    <property type="evidence" value="ECO:0007669"/>
    <property type="project" value="UniProtKB-KW"/>
</dbReference>
<accession>A0A1X0Y2E2</accession>
<dbReference type="CDD" id="cd00009">
    <property type="entry name" value="AAA"/>
    <property type="match status" value="1"/>
</dbReference>
<protein>
    <submittedName>
        <fullName evidence="9">Uncharacterized protein</fullName>
    </submittedName>
</protein>
<evidence type="ECO:0000256" key="6">
    <source>
        <dbReference type="PROSITE-ProRule" id="PRU00169"/>
    </source>
</evidence>
<dbReference type="RefSeq" id="WP_085010760.1">
    <property type="nucleotide sequence ID" value="NZ_NAAD01000012.1"/>
</dbReference>
<dbReference type="OrthoDB" id="9814761at2"/>
<evidence type="ECO:0000256" key="4">
    <source>
        <dbReference type="ARBA" id="ARBA00023125"/>
    </source>
</evidence>
<keyword evidence="3" id="KW-0805">Transcription regulation</keyword>
<keyword evidence="1" id="KW-0547">Nucleotide-binding</keyword>
<evidence type="ECO:0000256" key="1">
    <source>
        <dbReference type="ARBA" id="ARBA00022741"/>
    </source>
</evidence>
<evidence type="ECO:0000313" key="10">
    <source>
        <dbReference type="Proteomes" id="UP000193136"/>
    </source>
</evidence>
<dbReference type="SMART" id="SM00382">
    <property type="entry name" value="AAA"/>
    <property type="match status" value="1"/>
</dbReference>
<dbReference type="InterPro" id="IPR002078">
    <property type="entry name" value="Sigma_54_int"/>
</dbReference>
<dbReference type="InterPro" id="IPR002197">
    <property type="entry name" value="HTH_Fis"/>
</dbReference>
<dbReference type="AlphaFoldDB" id="A0A1X0Y2E2"/>
<dbReference type="InterPro" id="IPR009057">
    <property type="entry name" value="Homeodomain-like_sf"/>
</dbReference>
<feature type="domain" description="Sigma-54 factor interaction" evidence="7">
    <location>
        <begin position="138"/>
        <end position="367"/>
    </location>
</feature>
<comment type="caution">
    <text evidence="9">The sequence shown here is derived from an EMBL/GenBank/DDBJ whole genome shotgun (WGS) entry which is preliminary data.</text>
</comment>
<dbReference type="GO" id="GO:0000160">
    <property type="term" value="P:phosphorelay signal transduction system"/>
    <property type="evidence" value="ECO:0007669"/>
    <property type="project" value="InterPro"/>
</dbReference>
<dbReference type="GO" id="GO:0006355">
    <property type="term" value="P:regulation of DNA-templated transcription"/>
    <property type="evidence" value="ECO:0007669"/>
    <property type="project" value="InterPro"/>
</dbReference>
<evidence type="ECO:0000256" key="3">
    <source>
        <dbReference type="ARBA" id="ARBA00023015"/>
    </source>
</evidence>
<dbReference type="Pfam" id="PF25601">
    <property type="entry name" value="AAA_lid_14"/>
    <property type="match status" value="1"/>
</dbReference>
<dbReference type="InterPro" id="IPR003593">
    <property type="entry name" value="AAA+_ATPase"/>
</dbReference>
<dbReference type="PROSITE" id="PS00675">
    <property type="entry name" value="SIGMA54_INTERACT_1"/>
    <property type="match status" value="1"/>
</dbReference>
<organism evidence="9 10">
    <name type="scientific">Geothermobacter hydrogeniphilus</name>
    <dbReference type="NCBI Taxonomy" id="1969733"/>
    <lineage>
        <taxon>Bacteria</taxon>
        <taxon>Pseudomonadati</taxon>
        <taxon>Thermodesulfobacteriota</taxon>
        <taxon>Desulfuromonadia</taxon>
        <taxon>Desulfuromonadales</taxon>
        <taxon>Geothermobacteraceae</taxon>
        <taxon>Geothermobacter</taxon>
    </lineage>
</organism>
<dbReference type="Gene3D" id="3.40.50.2300">
    <property type="match status" value="1"/>
</dbReference>
<evidence type="ECO:0000256" key="2">
    <source>
        <dbReference type="ARBA" id="ARBA00022840"/>
    </source>
</evidence>
<dbReference type="EMBL" id="NAAD01000012">
    <property type="protein sequence ID" value="ORJ59330.1"/>
    <property type="molecule type" value="Genomic_DNA"/>
</dbReference>
<dbReference type="InterPro" id="IPR025662">
    <property type="entry name" value="Sigma_54_int_dom_ATP-bd_1"/>
</dbReference>
<evidence type="ECO:0000259" key="8">
    <source>
        <dbReference type="PROSITE" id="PS50110"/>
    </source>
</evidence>
<dbReference type="Pfam" id="PF00072">
    <property type="entry name" value="Response_reg"/>
    <property type="match status" value="1"/>
</dbReference>
<proteinExistence type="predicted"/>
<sequence length="454" mass="51078">MNRNLLLVEDDPTHRLLLAENLSDAEYRVTAAETGQQALDLLCRQVFPVALIDIRLPDLSGLELLRELRQRQPDCCVLLMTGQATVEDAVAAMREGAHDYLAKPFRTELLLMKMERAFHLQQLKAENLALREEGPVQLASASPLFQKLLGACRAAAPTDATVLLLGESGVGKERLAEYLHRHSQRSGKPLVRVNCAAIPETLLEGELFGYEKGAFTGAQKAHIGLLEQAEGGTLFLDEIGEIPLAMQVKLLRVLQEKQLRRLGSEKEIDVDFRLIAATHQNLEQLLAEGRMREDFYYRLNVVPLKVPSLRERPEDLVPLIGQIVGQIAGQYRQPPISFDPAALQLLERYRFPGNVRELRNLLERLQVLCPGETIRPAQLPAEICGSDRGAGSELVQGFRTDQTLRQAIQQFEERFIRRVLEEEGGNRTAAARRLGISRKNLWEKLREWTGVTNR</sequence>
<gene>
    <name evidence="9" type="ORF">B5V00_10580</name>
</gene>
<name>A0A1X0Y2E2_9BACT</name>
<dbReference type="GO" id="GO:0043565">
    <property type="term" value="F:sequence-specific DNA binding"/>
    <property type="evidence" value="ECO:0007669"/>
    <property type="project" value="InterPro"/>
</dbReference>
<dbReference type="SUPFAM" id="SSF46689">
    <property type="entry name" value="Homeodomain-like"/>
    <property type="match status" value="1"/>
</dbReference>
<dbReference type="InterPro" id="IPR001789">
    <property type="entry name" value="Sig_transdc_resp-reg_receiver"/>
</dbReference>
<dbReference type="InterPro" id="IPR058031">
    <property type="entry name" value="AAA_lid_NorR"/>
</dbReference>
<dbReference type="STRING" id="1969733.B5V00_10580"/>
<keyword evidence="10" id="KW-1185">Reference proteome</keyword>
<dbReference type="PROSITE" id="PS50110">
    <property type="entry name" value="RESPONSE_REGULATORY"/>
    <property type="match status" value="1"/>
</dbReference>
<dbReference type="SUPFAM" id="SSF52172">
    <property type="entry name" value="CheY-like"/>
    <property type="match status" value="1"/>
</dbReference>
<feature type="domain" description="Response regulatory" evidence="8">
    <location>
        <begin position="4"/>
        <end position="118"/>
    </location>
</feature>
<dbReference type="PROSITE" id="PS00688">
    <property type="entry name" value="SIGMA54_INTERACT_3"/>
    <property type="match status" value="1"/>
</dbReference>
<dbReference type="InterPro" id="IPR025943">
    <property type="entry name" value="Sigma_54_int_dom_ATP-bd_2"/>
</dbReference>
<dbReference type="InterPro" id="IPR011006">
    <property type="entry name" value="CheY-like_superfamily"/>
</dbReference>
<dbReference type="Pfam" id="PF02954">
    <property type="entry name" value="HTH_8"/>
    <property type="match status" value="1"/>
</dbReference>
<feature type="modified residue" description="4-aspartylphosphate" evidence="6">
    <location>
        <position position="53"/>
    </location>
</feature>
<reference evidence="9 10" key="1">
    <citation type="submission" date="2017-03" db="EMBL/GenBank/DDBJ databases">
        <title>Genome sequence of Geothermobacter sp. EPR-M, Deep-Sea Iron Reducer.</title>
        <authorList>
            <person name="Tully B."/>
            <person name="Savalia P."/>
            <person name="Abuyen K."/>
            <person name="Baughan C."/>
            <person name="Romero E."/>
            <person name="Ronkowski C."/>
            <person name="Torres B."/>
            <person name="Tremblay J."/>
            <person name="Trujillo A."/>
            <person name="Tyler M."/>
            <person name="Perez-Rodriguez I."/>
            <person name="Amend J."/>
        </authorList>
    </citation>
    <scope>NUCLEOTIDE SEQUENCE [LARGE SCALE GENOMIC DNA]</scope>
    <source>
        <strain evidence="9 10">EPR-M</strain>
    </source>
</reference>
<evidence type="ECO:0000313" key="9">
    <source>
        <dbReference type="EMBL" id="ORJ59330.1"/>
    </source>
</evidence>
<dbReference type="PANTHER" id="PTHR32071">
    <property type="entry name" value="TRANSCRIPTIONAL REGULATORY PROTEIN"/>
    <property type="match status" value="1"/>
</dbReference>
<evidence type="ECO:0000259" key="7">
    <source>
        <dbReference type="PROSITE" id="PS50045"/>
    </source>
</evidence>
<dbReference type="Pfam" id="PF00158">
    <property type="entry name" value="Sigma54_activat"/>
    <property type="match status" value="1"/>
</dbReference>
<dbReference type="Gene3D" id="3.40.50.300">
    <property type="entry name" value="P-loop containing nucleotide triphosphate hydrolases"/>
    <property type="match status" value="1"/>
</dbReference>
<dbReference type="FunFam" id="3.40.50.300:FF:000006">
    <property type="entry name" value="DNA-binding transcriptional regulator NtrC"/>
    <property type="match status" value="1"/>
</dbReference>
<evidence type="ECO:0000256" key="5">
    <source>
        <dbReference type="ARBA" id="ARBA00023163"/>
    </source>
</evidence>
<dbReference type="Gene3D" id="1.10.10.60">
    <property type="entry name" value="Homeodomain-like"/>
    <property type="match status" value="1"/>
</dbReference>
<keyword evidence="2" id="KW-0067">ATP-binding</keyword>
<dbReference type="SUPFAM" id="SSF52540">
    <property type="entry name" value="P-loop containing nucleoside triphosphate hydrolases"/>
    <property type="match status" value="1"/>
</dbReference>
<dbReference type="SMART" id="SM00448">
    <property type="entry name" value="REC"/>
    <property type="match status" value="1"/>
</dbReference>
<dbReference type="Gene3D" id="1.10.8.60">
    <property type="match status" value="1"/>
</dbReference>
<keyword evidence="6" id="KW-0597">Phosphoprotein</keyword>
<keyword evidence="4" id="KW-0238">DNA-binding</keyword>
<dbReference type="InterPro" id="IPR027417">
    <property type="entry name" value="P-loop_NTPase"/>
</dbReference>
<keyword evidence="5" id="KW-0804">Transcription</keyword>
<dbReference type="Proteomes" id="UP000193136">
    <property type="component" value="Unassembled WGS sequence"/>
</dbReference>
<dbReference type="PRINTS" id="PR01590">
    <property type="entry name" value="HTHFIS"/>
</dbReference>
<dbReference type="PROSITE" id="PS50045">
    <property type="entry name" value="SIGMA54_INTERACT_4"/>
    <property type="match status" value="1"/>
</dbReference>